<accession>A0A7L2ZC25</accession>
<proteinExistence type="predicted"/>
<dbReference type="EMBL" id="VZTP01000428">
    <property type="protein sequence ID" value="NXT03895.1"/>
    <property type="molecule type" value="Genomic_DNA"/>
</dbReference>
<protein>
    <submittedName>
        <fullName evidence="3">CFA47 protein</fullName>
    </submittedName>
</protein>
<dbReference type="AlphaFoldDB" id="A0A7L2ZC25"/>
<evidence type="ECO:0000313" key="3">
    <source>
        <dbReference type="EMBL" id="NXT03895.1"/>
    </source>
</evidence>
<organism evidence="3 4">
    <name type="scientific">Prunella fulvescens</name>
    <name type="common">Brown accentor</name>
    <dbReference type="NCBI Taxonomy" id="670355"/>
    <lineage>
        <taxon>Eukaryota</taxon>
        <taxon>Metazoa</taxon>
        <taxon>Chordata</taxon>
        <taxon>Craniata</taxon>
        <taxon>Vertebrata</taxon>
        <taxon>Euteleostomi</taxon>
        <taxon>Archelosauria</taxon>
        <taxon>Archosauria</taxon>
        <taxon>Dinosauria</taxon>
        <taxon>Saurischia</taxon>
        <taxon>Theropoda</taxon>
        <taxon>Coelurosauria</taxon>
        <taxon>Aves</taxon>
        <taxon>Neognathae</taxon>
        <taxon>Neoaves</taxon>
        <taxon>Telluraves</taxon>
        <taxon>Australaves</taxon>
        <taxon>Passeriformes</taxon>
        <taxon>Passeroidea</taxon>
        <taxon>Prunellidae</taxon>
        <taxon>Prunella</taxon>
    </lineage>
</organism>
<evidence type="ECO:0000259" key="2">
    <source>
        <dbReference type="Pfam" id="PF26579"/>
    </source>
</evidence>
<feature type="non-terminal residue" evidence="3">
    <location>
        <position position="269"/>
    </location>
</feature>
<comment type="caution">
    <text evidence="3">The sequence shown here is derived from an EMBL/GenBank/DDBJ whole genome shotgun (WGS) entry which is preliminary data.</text>
</comment>
<reference evidence="3 4" key="1">
    <citation type="submission" date="2019-09" db="EMBL/GenBank/DDBJ databases">
        <title>Bird 10,000 Genomes (B10K) Project - Family phase.</title>
        <authorList>
            <person name="Zhang G."/>
        </authorList>
    </citation>
    <scope>NUCLEOTIDE SEQUENCE [LARGE SCALE GENOMIC DNA]</scope>
    <source>
        <strain evidence="3">B10K-DU-012-46</strain>
    </source>
</reference>
<dbReference type="Pfam" id="PF26579">
    <property type="entry name" value="Ig_CFAP47"/>
    <property type="match status" value="1"/>
</dbReference>
<evidence type="ECO:0000256" key="1">
    <source>
        <dbReference type="SAM" id="MobiDB-lite"/>
    </source>
</evidence>
<dbReference type="InterPro" id="IPR058952">
    <property type="entry name" value="Ig_CFAP47"/>
</dbReference>
<dbReference type="PANTHER" id="PTHR45912:SF3">
    <property type="entry name" value="CILIA- AND FLAGELLA-ASSOCIATED PROTEIN 47"/>
    <property type="match status" value="1"/>
</dbReference>
<feature type="region of interest" description="Disordered" evidence="1">
    <location>
        <begin position="120"/>
        <end position="157"/>
    </location>
</feature>
<feature type="non-terminal residue" evidence="3">
    <location>
        <position position="1"/>
    </location>
</feature>
<dbReference type="Proteomes" id="UP000553798">
    <property type="component" value="Unassembled WGS sequence"/>
</dbReference>
<dbReference type="GO" id="GO:0007288">
    <property type="term" value="P:sperm axoneme assembly"/>
    <property type="evidence" value="ECO:0007669"/>
    <property type="project" value="TreeGrafter"/>
</dbReference>
<feature type="compositionally biased region" description="Polar residues" evidence="1">
    <location>
        <begin position="140"/>
        <end position="157"/>
    </location>
</feature>
<name>A0A7L2ZC25_9PASE</name>
<dbReference type="PANTHER" id="PTHR45912">
    <property type="entry name" value="CILIA- AND FLAGELLA-ASSOCIATED PROTEIN 47"/>
    <property type="match status" value="1"/>
</dbReference>
<evidence type="ECO:0000313" key="4">
    <source>
        <dbReference type="Proteomes" id="UP000553798"/>
    </source>
</evidence>
<gene>
    <name evidence="3" type="primary">Cfap47_0</name>
    <name evidence="3" type="ORF">PRUFUL_R05300</name>
</gene>
<dbReference type="GO" id="GO:0005929">
    <property type="term" value="C:cilium"/>
    <property type="evidence" value="ECO:0007669"/>
    <property type="project" value="TreeGrafter"/>
</dbReference>
<keyword evidence="4" id="KW-1185">Reference proteome</keyword>
<feature type="domain" description="CFAP47-like immunoglobulin-like" evidence="2">
    <location>
        <begin position="82"/>
        <end position="239"/>
    </location>
</feature>
<sequence length="269" mass="29475">FHLAGIRLAPKEKMEIPVLFMPAEMKIYKAVVIIHVMRENGENWPYEVTAGSNTDLNRNVIVAENGETQGILWIYPINGTPEAPQQKSVVIRCQARQRLEQRVELLLIGVMPAATPVPDATALPGDTAQPGATALADAGNSATVGTEESSNTPEVTDGSSATLEFLYELQYQSDEIRSQLESLVGMQLVEKEWDKESRIVTLIFNVVFAPSKPLRNEATLVIQCAAGGLWKFPLVFIATEPEVDDVINIEAVGLNKESIVGFKLTSQTR</sequence>